<evidence type="ECO:0000256" key="1">
    <source>
        <dbReference type="SAM" id="MobiDB-lite"/>
    </source>
</evidence>
<dbReference type="OrthoDB" id="6488128at2"/>
<gene>
    <name evidence="2" type="ORF">Pan54_50120</name>
</gene>
<keyword evidence="3" id="KW-1185">Reference proteome</keyword>
<organism evidence="2 3">
    <name type="scientific">Rubinisphaera italica</name>
    <dbReference type="NCBI Taxonomy" id="2527969"/>
    <lineage>
        <taxon>Bacteria</taxon>
        <taxon>Pseudomonadati</taxon>
        <taxon>Planctomycetota</taxon>
        <taxon>Planctomycetia</taxon>
        <taxon>Planctomycetales</taxon>
        <taxon>Planctomycetaceae</taxon>
        <taxon>Rubinisphaera</taxon>
    </lineage>
</organism>
<dbReference type="InterPro" id="IPR006448">
    <property type="entry name" value="Phage_term_ssu_P27"/>
</dbReference>
<dbReference type="NCBIfam" id="TIGR01558">
    <property type="entry name" value="sm_term_P27"/>
    <property type="match status" value="1"/>
</dbReference>
<sequence length="135" mass="15016">MKKKPTTNKKAIPAVPESLKNDSTAVEEWKLVCSLLNDLNLLTDADERLLELYCSSVSLFRASDQKCRDDGEFFTTSNGTPSVAPWYTSRNKHQDQIVKLSSMLGMSPADRNKLKVKKQEGDNSNGWSGIIAPPK</sequence>
<name>A0A5C5XP71_9PLAN</name>
<comment type="caution">
    <text evidence="2">The sequence shown here is derived from an EMBL/GenBank/DDBJ whole genome shotgun (WGS) entry which is preliminary data.</text>
</comment>
<dbReference type="EMBL" id="SJPG01000001">
    <property type="protein sequence ID" value="TWT64251.1"/>
    <property type="molecule type" value="Genomic_DNA"/>
</dbReference>
<proteinExistence type="predicted"/>
<protein>
    <submittedName>
        <fullName evidence="2">Phage terminase, small subunit</fullName>
    </submittedName>
</protein>
<dbReference type="AlphaFoldDB" id="A0A5C5XP71"/>
<reference evidence="2 3" key="1">
    <citation type="submission" date="2019-02" db="EMBL/GenBank/DDBJ databases">
        <title>Deep-cultivation of Planctomycetes and their phenomic and genomic characterization uncovers novel biology.</title>
        <authorList>
            <person name="Wiegand S."/>
            <person name="Jogler M."/>
            <person name="Boedeker C."/>
            <person name="Pinto D."/>
            <person name="Vollmers J."/>
            <person name="Rivas-Marin E."/>
            <person name="Kohn T."/>
            <person name="Peeters S.H."/>
            <person name="Heuer A."/>
            <person name="Rast P."/>
            <person name="Oberbeckmann S."/>
            <person name="Bunk B."/>
            <person name="Jeske O."/>
            <person name="Meyerdierks A."/>
            <person name="Storesund J.E."/>
            <person name="Kallscheuer N."/>
            <person name="Luecker S."/>
            <person name="Lage O.M."/>
            <person name="Pohl T."/>
            <person name="Merkel B.J."/>
            <person name="Hornburger P."/>
            <person name="Mueller R.-W."/>
            <person name="Bruemmer F."/>
            <person name="Labrenz M."/>
            <person name="Spormann A.M."/>
            <person name="Op Den Camp H."/>
            <person name="Overmann J."/>
            <person name="Amann R."/>
            <person name="Jetten M.S.M."/>
            <person name="Mascher T."/>
            <person name="Medema M.H."/>
            <person name="Devos D.P."/>
            <person name="Kaster A.-K."/>
            <person name="Ovreas L."/>
            <person name="Rohde M."/>
            <person name="Galperin M.Y."/>
            <person name="Jogler C."/>
        </authorList>
    </citation>
    <scope>NUCLEOTIDE SEQUENCE [LARGE SCALE GENOMIC DNA]</scope>
    <source>
        <strain evidence="2 3">Pan54</strain>
    </source>
</reference>
<dbReference type="Proteomes" id="UP000316095">
    <property type="component" value="Unassembled WGS sequence"/>
</dbReference>
<accession>A0A5C5XP71</accession>
<dbReference type="Pfam" id="PF05119">
    <property type="entry name" value="Terminase_4"/>
    <property type="match status" value="1"/>
</dbReference>
<feature type="region of interest" description="Disordered" evidence="1">
    <location>
        <begin position="114"/>
        <end position="135"/>
    </location>
</feature>
<evidence type="ECO:0000313" key="2">
    <source>
        <dbReference type="EMBL" id="TWT64251.1"/>
    </source>
</evidence>
<dbReference type="RefSeq" id="WP_146505977.1">
    <property type="nucleotide sequence ID" value="NZ_SJPG01000001.1"/>
</dbReference>
<evidence type="ECO:0000313" key="3">
    <source>
        <dbReference type="Proteomes" id="UP000316095"/>
    </source>
</evidence>